<dbReference type="KEGG" id="tfa:BW733_03435"/>
<dbReference type="RefSeq" id="WP_077347907.1">
    <property type="nucleotide sequence ID" value="NZ_CP019607.1"/>
</dbReference>
<gene>
    <name evidence="1" type="ORF">BW733_03435</name>
</gene>
<keyword evidence="2" id="KW-1185">Reference proteome</keyword>
<name>A0A1Q2CVC0_9ACTN</name>
<proteinExistence type="predicted"/>
<evidence type="ECO:0000313" key="1">
    <source>
        <dbReference type="EMBL" id="AQP50029.1"/>
    </source>
</evidence>
<reference evidence="1 2" key="1">
    <citation type="journal article" date="2008" name="Int. J. Syst. Evol. Microbiol.">
        <title>Tessaracoccus flavescens sp. nov., isolated from marine sediment.</title>
        <authorList>
            <person name="Lee D.W."/>
            <person name="Lee S.D."/>
        </authorList>
    </citation>
    <scope>NUCLEOTIDE SEQUENCE [LARGE SCALE GENOMIC DNA]</scope>
    <source>
        <strain evidence="1 2">SST-39T</strain>
    </source>
</reference>
<protein>
    <submittedName>
        <fullName evidence="1">Uncharacterized protein</fullName>
    </submittedName>
</protein>
<dbReference type="AlphaFoldDB" id="A0A1Q2CVC0"/>
<evidence type="ECO:0000313" key="2">
    <source>
        <dbReference type="Proteomes" id="UP000188235"/>
    </source>
</evidence>
<dbReference type="Proteomes" id="UP000188235">
    <property type="component" value="Chromosome"/>
</dbReference>
<organism evidence="1 2">
    <name type="scientific">Tessaracoccus flavescens</name>
    <dbReference type="NCBI Taxonomy" id="399497"/>
    <lineage>
        <taxon>Bacteria</taxon>
        <taxon>Bacillati</taxon>
        <taxon>Actinomycetota</taxon>
        <taxon>Actinomycetes</taxon>
        <taxon>Propionibacteriales</taxon>
        <taxon>Propionibacteriaceae</taxon>
        <taxon>Tessaracoccus</taxon>
    </lineage>
</organism>
<sequence>MSYGKITITVGASVNLEEWKAFTGAVSDEAALEQARKHLPGTAEFVRWFEPLEDVADVRVTTTAARG</sequence>
<accession>A0A1Q2CVC0</accession>
<dbReference type="EMBL" id="CP019607">
    <property type="protein sequence ID" value="AQP50029.1"/>
    <property type="molecule type" value="Genomic_DNA"/>
</dbReference>